<reference evidence="2 3" key="1">
    <citation type="journal article" date="2020" name="Genomics">
        <title>Complete, high-quality genomes from long-read metagenomic sequencing of two wolf lichen thalli reveals enigmatic genome architecture.</title>
        <authorList>
            <person name="McKenzie S.K."/>
            <person name="Walston R.F."/>
            <person name="Allen J.L."/>
        </authorList>
    </citation>
    <scope>NUCLEOTIDE SEQUENCE [LARGE SCALE GENOMIC DNA]</scope>
    <source>
        <strain evidence="2">WasteWater1</strain>
    </source>
</reference>
<dbReference type="AlphaFoldDB" id="A0A8H6CLR8"/>
<name>A0A8H6CLR8_9LECA</name>
<dbReference type="PANTHER" id="PTHR10622">
    <property type="entry name" value="HET DOMAIN-CONTAINING PROTEIN"/>
    <property type="match status" value="1"/>
</dbReference>
<proteinExistence type="predicted"/>
<dbReference type="PANTHER" id="PTHR10622:SF10">
    <property type="entry name" value="HET DOMAIN-CONTAINING PROTEIN"/>
    <property type="match status" value="1"/>
</dbReference>
<gene>
    <name evidence="2" type="ORF">HO133_009856</name>
</gene>
<dbReference type="GeneID" id="59338251"/>
<dbReference type="RefSeq" id="XP_037154563.1">
    <property type="nucleotide sequence ID" value="XM_037300715.1"/>
</dbReference>
<organism evidence="2 3">
    <name type="scientific">Letharia lupina</name>
    <dbReference type="NCBI Taxonomy" id="560253"/>
    <lineage>
        <taxon>Eukaryota</taxon>
        <taxon>Fungi</taxon>
        <taxon>Dikarya</taxon>
        <taxon>Ascomycota</taxon>
        <taxon>Pezizomycotina</taxon>
        <taxon>Lecanoromycetes</taxon>
        <taxon>OSLEUM clade</taxon>
        <taxon>Lecanoromycetidae</taxon>
        <taxon>Lecanorales</taxon>
        <taxon>Lecanorineae</taxon>
        <taxon>Parmeliaceae</taxon>
        <taxon>Letharia</taxon>
    </lineage>
</organism>
<feature type="domain" description="Heterokaryon incompatibility" evidence="1">
    <location>
        <begin position="22"/>
        <end position="109"/>
    </location>
</feature>
<keyword evidence="3" id="KW-1185">Reference proteome</keyword>
<evidence type="ECO:0000313" key="2">
    <source>
        <dbReference type="EMBL" id="KAF6225854.1"/>
    </source>
</evidence>
<dbReference type="Pfam" id="PF06985">
    <property type="entry name" value="HET"/>
    <property type="match status" value="1"/>
</dbReference>
<protein>
    <recommendedName>
        <fullName evidence="1">Heterokaryon incompatibility domain-containing protein</fullName>
    </recommendedName>
</protein>
<accession>A0A8H6CLR8</accession>
<dbReference type="EMBL" id="JACCJB010000007">
    <property type="protein sequence ID" value="KAF6225854.1"/>
    <property type="molecule type" value="Genomic_DNA"/>
</dbReference>
<evidence type="ECO:0000259" key="1">
    <source>
        <dbReference type="Pfam" id="PF06985"/>
    </source>
</evidence>
<evidence type="ECO:0000313" key="3">
    <source>
        <dbReference type="Proteomes" id="UP000593566"/>
    </source>
</evidence>
<comment type="caution">
    <text evidence="2">The sequence shown here is derived from an EMBL/GenBank/DDBJ whole genome shotgun (WGS) entry which is preliminary data.</text>
</comment>
<dbReference type="Proteomes" id="UP000593566">
    <property type="component" value="Unassembled WGS sequence"/>
</dbReference>
<sequence length="582" mass="65757">MRLLDTSTIKLSEFYGDDIPEYAILSHTWGKAEVSFHDLQNVEAGQLDGLEGYVKIRACCELVAHYGYQYVWIDTCCIDKTSSADLSEAINSMFRWYQNARICYAYLADFCMRDELLMGSPIDEQTFRKSRWFTRGWTLQELLAPGNVEFYDKNWHYYGSKSSLKDQISLITGVQQGHMFDISGASAAQKMSWASGRKTTRLEDIAYSLMGIFDVSMPLLYGEGRKAFIRLQHEIVKISDDESIFAWMDGELLESGVFAQTPHAFAESGDVVQIIDGHRLYVRRAPYAVTNRGLAIEIFASEKHEAAIISDQGFSFLPLNCGRQPESGAGSVQWLVDIELKRISRDDFVRSSPGKLNPAVWPINVNCTRLVYVRPVYVLYEPHEQRRSLFINASSLWKRGLTISSAYGCQPKLNLGDGAPDESVWRIKLGTGQSSVALLFKSTRGDSRQLFGVILRALNGVPCIDLIIPSADPTFQKSMDEYGQMSKYKYKYVDGSIIHAPRGTENRVSKILQDNCWVSAILTWKTVAPDERRFFVDFAFREAQAQISEVAIGNEASPNTSIPHEVNLYTERRKAADDRLHG</sequence>
<dbReference type="InterPro" id="IPR010730">
    <property type="entry name" value="HET"/>
</dbReference>